<comment type="subcellular location">
    <subcellularLocation>
        <location evidence="6">Endomembrane system</location>
        <topology evidence="6">Single-pass membrane protein</topology>
    </subcellularLocation>
    <subcellularLocation>
        <location evidence="1">Nucleus</location>
    </subcellularLocation>
</comment>
<dbReference type="SUPFAM" id="SSF46689">
    <property type="entry name" value="Homeodomain-like"/>
    <property type="match status" value="1"/>
</dbReference>
<dbReference type="eggNOG" id="KOG0714">
    <property type="taxonomic scope" value="Eukaryota"/>
</dbReference>
<feature type="compositionally biased region" description="Polar residues" evidence="7">
    <location>
        <begin position="465"/>
        <end position="474"/>
    </location>
</feature>
<dbReference type="Gene3D" id="1.10.287.110">
    <property type="entry name" value="DnaJ domain"/>
    <property type="match status" value="1"/>
</dbReference>
<dbReference type="CDD" id="cd06257">
    <property type="entry name" value="DnaJ"/>
    <property type="match status" value="1"/>
</dbReference>
<dbReference type="AlphaFoldDB" id="E3N049"/>
<feature type="domain" description="J" evidence="10">
    <location>
        <begin position="39"/>
        <end position="103"/>
    </location>
</feature>
<dbReference type="eggNOG" id="KOG0724">
    <property type="taxonomic scope" value="Eukaryota"/>
</dbReference>
<dbReference type="SMART" id="SM00717">
    <property type="entry name" value="SANT"/>
    <property type="match status" value="1"/>
</dbReference>
<evidence type="ECO:0000256" key="3">
    <source>
        <dbReference type="ARBA" id="ARBA00022729"/>
    </source>
</evidence>
<dbReference type="InterPro" id="IPR009057">
    <property type="entry name" value="Homeodomain-like_sf"/>
</dbReference>
<keyword evidence="3 9" id="KW-0732">Signal</keyword>
<dbReference type="InterPro" id="IPR052606">
    <property type="entry name" value="DnaJ_domain_protein"/>
</dbReference>
<dbReference type="PROSITE" id="PS50076">
    <property type="entry name" value="DNAJ_2"/>
    <property type="match status" value="1"/>
</dbReference>
<dbReference type="InterPro" id="IPR001005">
    <property type="entry name" value="SANT/Myb"/>
</dbReference>
<evidence type="ECO:0000313" key="11">
    <source>
        <dbReference type="EMBL" id="EFP13304.1"/>
    </source>
</evidence>
<dbReference type="Pfam" id="PF23082">
    <property type="entry name" value="Myb_DNA-binding_2"/>
    <property type="match status" value="1"/>
</dbReference>
<evidence type="ECO:0000256" key="6">
    <source>
        <dbReference type="ARBA" id="ARBA00037847"/>
    </source>
</evidence>
<evidence type="ECO:0000259" key="10">
    <source>
        <dbReference type="PROSITE" id="PS50076"/>
    </source>
</evidence>
<evidence type="ECO:0000256" key="2">
    <source>
        <dbReference type="ARBA" id="ARBA00022692"/>
    </source>
</evidence>
<dbReference type="STRING" id="31234.E3N049"/>
<gene>
    <name evidence="11" type="ORF">CRE_12178</name>
</gene>
<evidence type="ECO:0000256" key="4">
    <source>
        <dbReference type="ARBA" id="ARBA00022989"/>
    </source>
</evidence>
<dbReference type="InterPro" id="IPR036869">
    <property type="entry name" value="J_dom_sf"/>
</dbReference>
<evidence type="ECO:0000256" key="1">
    <source>
        <dbReference type="ARBA" id="ARBA00004123"/>
    </source>
</evidence>
<feature type="region of interest" description="Disordered" evidence="7">
    <location>
        <begin position="454"/>
        <end position="474"/>
    </location>
</feature>
<dbReference type="Proteomes" id="UP000008281">
    <property type="component" value="Unassembled WGS sequence"/>
</dbReference>
<dbReference type="OrthoDB" id="10250354at2759"/>
<sequence length="474" mass="55452">MRVTFLQLLLLSILIPLANCQWTTEDLALYDLVEEVGVNFYEWFDIPRDATSNQVKKAYRKLTLEWHPDRNSAPDATEKFRQVAGIYEVLKTAELREKYDNILENGLPSWRQPLYYYRKVKYFNQKIVSKQEIRDMGCLEFSLKQTHLEFGYTRHLDSKSHPFLTDFNFRRMRKLAWYESILVLLFIGTIAHYLMMWAAYFEKTLVYKQNVKKSRKGKKEDPTEIDKQMKEALEEFIPKYSELLPIILAKGTVNLCKNLFLTAKDAMTKQDPIEEEPTEEELAQLRRQEKRAAAAPQQPEFKFEVAQGLKAVSTNDPEMEKKYAKECEVVSQKQSGSSWTPDELAQLVRLSTEKYPAGTPNRWEQMGRVLNRTAEDVIAMAGKMKQMKQEDYTKLLMTTIQQSVPSEEKSEDDWSQTEQKAFELALQKYPKGTDERYKELRIWKKNYGFQMGKNIGGDRYKNQETSDGSIQTIG</sequence>
<name>E3N049_CAERE</name>
<evidence type="ECO:0000256" key="7">
    <source>
        <dbReference type="SAM" id="MobiDB-lite"/>
    </source>
</evidence>
<evidence type="ECO:0000256" key="9">
    <source>
        <dbReference type="SAM" id="SignalP"/>
    </source>
</evidence>
<dbReference type="GO" id="GO:0005634">
    <property type="term" value="C:nucleus"/>
    <property type="evidence" value="ECO:0007669"/>
    <property type="project" value="UniProtKB-SubCell"/>
</dbReference>
<keyword evidence="4 8" id="KW-1133">Transmembrane helix</keyword>
<dbReference type="PRINTS" id="PR00625">
    <property type="entry name" value="JDOMAIN"/>
</dbReference>
<dbReference type="HOGENOM" id="CLU_036945_2_0_1"/>
<reference evidence="11" key="1">
    <citation type="submission" date="2007-07" db="EMBL/GenBank/DDBJ databases">
        <title>PCAP assembly of the Caenorhabditis remanei genome.</title>
        <authorList>
            <consortium name="The Caenorhabditis remanei Sequencing Consortium"/>
            <person name="Wilson R.K."/>
        </authorList>
    </citation>
    <scope>NUCLEOTIDE SEQUENCE [LARGE SCALE GENOMIC DNA]</scope>
    <source>
        <strain evidence="11">PB4641</strain>
    </source>
</reference>
<dbReference type="PANTHER" id="PTHR44653">
    <property type="entry name" value="DNAJ HOMOLOG SUBFAMILY C MEMBER 1"/>
    <property type="match status" value="1"/>
</dbReference>
<feature type="transmembrane region" description="Helical" evidence="8">
    <location>
        <begin position="175"/>
        <end position="200"/>
    </location>
</feature>
<evidence type="ECO:0000256" key="5">
    <source>
        <dbReference type="ARBA" id="ARBA00023136"/>
    </source>
</evidence>
<feature type="chain" id="PRO_5003177799" description="J domain-containing protein" evidence="9">
    <location>
        <begin position="21"/>
        <end position="474"/>
    </location>
</feature>
<dbReference type="Gene3D" id="1.10.10.60">
    <property type="entry name" value="Homeodomain-like"/>
    <property type="match status" value="2"/>
</dbReference>
<accession>E3N049</accession>
<keyword evidence="5 8" id="KW-0472">Membrane</keyword>
<dbReference type="SUPFAM" id="SSF46565">
    <property type="entry name" value="Chaperone J-domain"/>
    <property type="match status" value="1"/>
</dbReference>
<dbReference type="EMBL" id="DS268504">
    <property type="protein sequence ID" value="EFP13304.1"/>
    <property type="molecule type" value="Genomic_DNA"/>
</dbReference>
<dbReference type="InParanoid" id="E3N049"/>
<evidence type="ECO:0000313" key="12">
    <source>
        <dbReference type="Proteomes" id="UP000008281"/>
    </source>
</evidence>
<protein>
    <recommendedName>
        <fullName evidence="10">J domain-containing protein</fullName>
    </recommendedName>
</protein>
<dbReference type="InterPro" id="IPR001623">
    <property type="entry name" value="DnaJ_domain"/>
</dbReference>
<dbReference type="PANTHER" id="PTHR44653:SF2">
    <property type="entry name" value="DNAJ HOMOLOG SUBFAMILY C MEMBER 1"/>
    <property type="match status" value="1"/>
</dbReference>
<dbReference type="GO" id="GO:0012505">
    <property type="term" value="C:endomembrane system"/>
    <property type="evidence" value="ECO:0007669"/>
    <property type="project" value="UniProtKB-SubCell"/>
</dbReference>
<dbReference type="SMART" id="SM00271">
    <property type="entry name" value="DnaJ"/>
    <property type="match status" value="1"/>
</dbReference>
<keyword evidence="2 8" id="KW-0812">Transmembrane</keyword>
<feature type="signal peptide" evidence="9">
    <location>
        <begin position="1"/>
        <end position="20"/>
    </location>
</feature>
<organism evidence="12">
    <name type="scientific">Caenorhabditis remanei</name>
    <name type="common">Caenorhabditis vulgaris</name>
    <dbReference type="NCBI Taxonomy" id="31234"/>
    <lineage>
        <taxon>Eukaryota</taxon>
        <taxon>Metazoa</taxon>
        <taxon>Ecdysozoa</taxon>
        <taxon>Nematoda</taxon>
        <taxon>Chromadorea</taxon>
        <taxon>Rhabditida</taxon>
        <taxon>Rhabditina</taxon>
        <taxon>Rhabditomorpha</taxon>
        <taxon>Rhabditoidea</taxon>
        <taxon>Rhabditidae</taxon>
        <taxon>Peloderinae</taxon>
        <taxon>Caenorhabditis</taxon>
    </lineage>
</organism>
<dbReference type="OMA" id="XVTTKAK"/>
<proteinExistence type="predicted"/>
<dbReference type="Pfam" id="PF00226">
    <property type="entry name" value="DnaJ"/>
    <property type="match status" value="1"/>
</dbReference>
<keyword evidence="12" id="KW-1185">Reference proteome</keyword>
<dbReference type="FunCoup" id="E3N049">
    <property type="interactions" value="1966"/>
</dbReference>
<evidence type="ECO:0000256" key="8">
    <source>
        <dbReference type="SAM" id="Phobius"/>
    </source>
</evidence>